<protein>
    <recommendedName>
        <fullName evidence="11">Lipase helper protein</fullName>
    </recommendedName>
    <alternativeName>
        <fullName evidence="12">Lipase modulator</fullName>
    </alternativeName>
</protein>
<dbReference type="Proteomes" id="UP001179361">
    <property type="component" value="Unassembled WGS sequence"/>
</dbReference>
<sequence length="310" mass="33274">MSLRASFIGGTAFTAAVAGVLWMAAFGQGAAPEPGTVEIAVAPPAKAFAPSLEGTRPDGAIRVAPDDSIVVDAQLIALFEYYLSTVGEKSPSEVQAGIERELDRTLRPAAAGAAKHALARYLSYKRALAALEAGPGLAGPDAASLVRRLEALSRVRAQFFTKTEIAAIFGQEDAANADALARLRIREDHSLTPQQTEERLAALDASMPAALREEREAPLIIGRLQQEAERMRAAGASDEEIFRVRAEAFGADAAGRLAEVDREEAAWKQRIGTYLAQRKGLNEQAVSALRSRMFSAEEQRRLPVYESGQM</sequence>
<keyword evidence="6" id="KW-0442">Lipid degradation</keyword>
<dbReference type="Pfam" id="PF03280">
    <property type="entry name" value="Lipase_chap"/>
    <property type="match status" value="1"/>
</dbReference>
<keyword evidence="3" id="KW-1003">Cell membrane</keyword>
<dbReference type="EMBL" id="JAJNOC010000004">
    <property type="protein sequence ID" value="MCD2517554.1"/>
    <property type="molecule type" value="Genomic_DNA"/>
</dbReference>
<name>A0ABS8Q7K5_9BURK</name>
<comment type="subcellular location">
    <subcellularLocation>
        <location evidence="1">Cell inner membrane</location>
        <topology evidence="1">Single-pass membrane protein</topology>
        <orientation evidence="1">Periplasmic side</orientation>
    </subcellularLocation>
</comment>
<gene>
    <name evidence="13" type="ORF">LQ564_14665</name>
</gene>
<evidence type="ECO:0000256" key="9">
    <source>
        <dbReference type="ARBA" id="ARBA00023136"/>
    </source>
</evidence>
<evidence type="ECO:0000256" key="2">
    <source>
        <dbReference type="ARBA" id="ARBA00010358"/>
    </source>
</evidence>
<evidence type="ECO:0000256" key="5">
    <source>
        <dbReference type="ARBA" id="ARBA00022692"/>
    </source>
</evidence>
<accession>A0ABS8Q7K5</accession>
<keyword evidence="7" id="KW-1133">Transmembrane helix</keyword>
<evidence type="ECO:0000256" key="4">
    <source>
        <dbReference type="ARBA" id="ARBA00022519"/>
    </source>
</evidence>
<dbReference type="RefSeq" id="WP_231058837.1">
    <property type="nucleotide sequence ID" value="NZ_JAJNOC010000004.1"/>
</dbReference>
<evidence type="ECO:0000313" key="13">
    <source>
        <dbReference type="EMBL" id="MCD2517554.1"/>
    </source>
</evidence>
<keyword evidence="5" id="KW-0812">Transmembrane</keyword>
<evidence type="ECO:0000256" key="11">
    <source>
        <dbReference type="ARBA" id="ARBA00030948"/>
    </source>
</evidence>
<evidence type="ECO:0000256" key="6">
    <source>
        <dbReference type="ARBA" id="ARBA00022963"/>
    </source>
</evidence>
<evidence type="ECO:0000256" key="3">
    <source>
        <dbReference type="ARBA" id="ARBA00022475"/>
    </source>
</evidence>
<keyword evidence="14" id="KW-1185">Reference proteome</keyword>
<evidence type="ECO:0000256" key="12">
    <source>
        <dbReference type="ARBA" id="ARBA00031542"/>
    </source>
</evidence>
<dbReference type="SUPFAM" id="SSF158855">
    <property type="entry name" value="Lipase chaperone-like"/>
    <property type="match status" value="1"/>
</dbReference>
<dbReference type="PROSITE" id="PS00430">
    <property type="entry name" value="TONB_DEPENDENT_REC_1"/>
    <property type="match status" value="1"/>
</dbReference>
<proteinExistence type="inferred from homology"/>
<evidence type="ECO:0000256" key="10">
    <source>
        <dbReference type="ARBA" id="ARBA00023186"/>
    </source>
</evidence>
<keyword evidence="10" id="KW-0143">Chaperone</keyword>
<keyword evidence="4" id="KW-0997">Cell inner membrane</keyword>
<dbReference type="InterPro" id="IPR010916">
    <property type="entry name" value="TonB_box_CS"/>
</dbReference>
<keyword evidence="9" id="KW-0472">Membrane</keyword>
<evidence type="ECO:0000256" key="1">
    <source>
        <dbReference type="ARBA" id="ARBA00004383"/>
    </source>
</evidence>
<evidence type="ECO:0000313" key="14">
    <source>
        <dbReference type="Proteomes" id="UP001179361"/>
    </source>
</evidence>
<dbReference type="InterPro" id="IPR004961">
    <property type="entry name" value="Lipase_chaperone"/>
</dbReference>
<keyword evidence="8" id="KW-0443">Lipid metabolism</keyword>
<evidence type="ECO:0000256" key="8">
    <source>
        <dbReference type="ARBA" id="ARBA00023098"/>
    </source>
</evidence>
<comment type="similarity">
    <text evidence="2">Belongs to the lipase chaperone family.</text>
</comment>
<comment type="caution">
    <text evidence="13">The sequence shown here is derived from an EMBL/GenBank/DDBJ whole genome shotgun (WGS) entry which is preliminary data.</text>
</comment>
<reference evidence="13" key="1">
    <citation type="submission" date="2021-11" db="EMBL/GenBank/DDBJ databases">
        <title>The complete genome of Massilia sp sp. G4R7.</title>
        <authorList>
            <person name="Liu L."/>
            <person name="Yue J."/>
            <person name="Yuan J."/>
            <person name="Yang F."/>
            <person name="Li L."/>
        </authorList>
    </citation>
    <scope>NUCLEOTIDE SEQUENCE</scope>
    <source>
        <strain evidence="13">G4R7</strain>
    </source>
</reference>
<organism evidence="13 14">
    <name type="scientific">Massilia phyllostachyos</name>
    <dbReference type="NCBI Taxonomy" id="2898585"/>
    <lineage>
        <taxon>Bacteria</taxon>
        <taxon>Pseudomonadati</taxon>
        <taxon>Pseudomonadota</taxon>
        <taxon>Betaproteobacteria</taxon>
        <taxon>Burkholderiales</taxon>
        <taxon>Oxalobacteraceae</taxon>
        <taxon>Telluria group</taxon>
        <taxon>Massilia</taxon>
    </lineage>
</organism>
<evidence type="ECO:0000256" key="7">
    <source>
        <dbReference type="ARBA" id="ARBA00022989"/>
    </source>
</evidence>